<keyword evidence="2" id="KW-0012">Acyltransferase</keyword>
<dbReference type="PANTHER" id="PTHR22753">
    <property type="entry name" value="TRANSMEMBRANE PROTEIN 68"/>
    <property type="match status" value="1"/>
</dbReference>
<dbReference type="SUPFAM" id="SSF69593">
    <property type="entry name" value="Glycerol-3-phosphate (1)-acyltransferase"/>
    <property type="match status" value="1"/>
</dbReference>
<proteinExistence type="predicted"/>
<evidence type="ECO:0000313" key="4">
    <source>
        <dbReference type="Proteomes" id="UP000282574"/>
    </source>
</evidence>
<dbReference type="InterPro" id="IPR007130">
    <property type="entry name" value="DAGAT"/>
</dbReference>
<dbReference type="GO" id="GO:0008374">
    <property type="term" value="F:O-acyltransferase activity"/>
    <property type="evidence" value="ECO:0007669"/>
    <property type="project" value="InterPro"/>
</dbReference>
<dbReference type="InterPro" id="IPR016676">
    <property type="entry name" value="P_lipid/glycerol_AcTrfase_prd"/>
</dbReference>
<evidence type="ECO:0000256" key="1">
    <source>
        <dbReference type="ARBA" id="ARBA00022679"/>
    </source>
</evidence>
<evidence type="ECO:0000256" key="2">
    <source>
        <dbReference type="ARBA" id="ARBA00023315"/>
    </source>
</evidence>
<evidence type="ECO:0000313" key="3">
    <source>
        <dbReference type="EMBL" id="RUT01445.1"/>
    </source>
</evidence>
<gene>
    <name evidence="3" type="ORF">DSM107010_65120</name>
</gene>
<evidence type="ECO:0008006" key="5">
    <source>
        <dbReference type="Google" id="ProtNLM"/>
    </source>
</evidence>
<reference evidence="3 4" key="1">
    <citation type="journal article" date="2019" name="Genome Biol. Evol.">
        <title>Day and night: Metabolic profiles and evolutionary relationships of six axenic non-marine cyanobacteria.</title>
        <authorList>
            <person name="Will S.E."/>
            <person name="Henke P."/>
            <person name="Boedeker C."/>
            <person name="Huang S."/>
            <person name="Brinkmann H."/>
            <person name="Rohde M."/>
            <person name="Jarek M."/>
            <person name="Friedl T."/>
            <person name="Seufert S."/>
            <person name="Schumacher M."/>
            <person name="Overmann J."/>
            <person name="Neumann-Schaal M."/>
            <person name="Petersen J."/>
        </authorList>
    </citation>
    <scope>NUCLEOTIDE SEQUENCE [LARGE SCALE GENOMIC DNA]</scope>
    <source>
        <strain evidence="3 4">SAG 39.79</strain>
    </source>
</reference>
<sequence>MNTFRHNWGSNDQISQQLSDLLEKIGIVTGTKSHSATTSKSRFDGWSLSERNPEAIKAWMPIWKWFYHNYFQVQTDGWHHIPSTGKVLLVGSHNGGLASPDTSMFLYDWFSRFGYERLAYALMHPSAWQTPIFARPGSQVGAIIAHPKMARAALSKDAALLVYPGGAEDLFRPYAMRNQIHLANNKAFIKLALIESAPIVPLVSRGAHETLIILTDLYSQVKQLQEWGFPWSLDGNTGVFPIFLGLPWGVGIGPIPNFPFPVQIHTRVCAPVVFERYGRSAARDRDYVDACYQRVCSHMQAELDDLIEQSHG</sequence>
<protein>
    <recommendedName>
        <fullName evidence="5">Glycerol acyltransferase</fullName>
    </recommendedName>
</protein>
<dbReference type="Pfam" id="PF03982">
    <property type="entry name" value="DAGAT"/>
    <property type="match status" value="1"/>
</dbReference>
<dbReference type="EMBL" id="RSCK01000124">
    <property type="protein sequence ID" value="RUT01445.1"/>
    <property type="molecule type" value="Genomic_DNA"/>
</dbReference>
<keyword evidence="4" id="KW-1185">Reference proteome</keyword>
<dbReference type="PANTHER" id="PTHR22753:SF14">
    <property type="entry name" value="MONOACYLGLYCEROL_DIACYLGLYCEROL O-ACYLTRANSFERASE"/>
    <property type="match status" value="1"/>
</dbReference>
<dbReference type="Proteomes" id="UP000282574">
    <property type="component" value="Unassembled WGS sequence"/>
</dbReference>
<accession>A0AB37UAA4</accession>
<comment type="caution">
    <text evidence="3">The sequence shown here is derived from an EMBL/GenBank/DDBJ whole genome shotgun (WGS) entry which is preliminary data.</text>
</comment>
<dbReference type="RefSeq" id="WP_106168642.1">
    <property type="nucleotide sequence ID" value="NZ_JAVKZF010000001.1"/>
</dbReference>
<dbReference type="GO" id="GO:0016020">
    <property type="term" value="C:membrane"/>
    <property type="evidence" value="ECO:0007669"/>
    <property type="project" value="TreeGrafter"/>
</dbReference>
<dbReference type="PIRSF" id="PIRSF016753">
    <property type="entry name" value="P_lipid/glycerol_ac_tran_prd"/>
    <property type="match status" value="1"/>
</dbReference>
<dbReference type="AlphaFoldDB" id="A0AB37UAA4"/>
<organism evidence="3 4">
    <name type="scientific">Chroococcidiopsis cubana SAG 39.79</name>
    <dbReference type="NCBI Taxonomy" id="388085"/>
    <lineage>
        <taxon>Bacteria</taxon>
        <taxon>Bacillati</taxon>
        <taxon>Cyanobacteriota</taxon>
        <taxon>Cyanophyceae</taxon>
        <taxon>Chroococcidiopsidales</taxon>
        <taxon>Chroococcidiopsidaceae</taxon>
        <taxon>Chroococcidiopsis</taxon>
    </lineage>
</organism>
<name>A0AB37UAA4_9CYAN</name>
<keyword evidence="1" id="KW-0808">Transferase</keyword>